<dbReference type="Pfam" id="PF00191">
    <property type="entry name" value="Annexin"/>
    <property type="match status" value="3"/>
</dbReference>
<dbReference type="PROSITE" id="PS51897">
    <property type="entry name" value="ANNEXIN_2"/>
    <property type="match status" value="3"/>
</dbReference>
<evidence type="ECO:0000256" key="5">
    <source>
        <dbReference type="ARBA" id="ARBA00023302"/>
    </source>
</evidence>
<dbReference type="WBParaSite" id="PSAMB.scaffold3823size16758.g22655.t1">
    <property type="protein sequence ID" value="PSAMB.scaffold3823size16758.g22655.t1"/>
    <property type="gene ID" value="PSAMB.scaffold3823size16758.g22655"/>
</dbReference>
<evidence type="ECO:0000256" key="1">
    <source>
        <dbReference type="ARBA" id="ARBA00007831"/>
    </source>
</evidence>
<dbReference type="Proteomes" id="UP000887566">
    <property type="component" value="Unplaced"/>
</dbReference>
<dbReference type="FunFam" id="1.10.220.10:FF:000003">
    <property type="entry name" value="Annexin"/>
    <property type="match status" value="1"/>
</dbReference>
<dbReference type="SUPFAM" id="SSF47874">
    <property type="entry name" value="Annexin"/>
    <property type="match status" value="1"/>
</dbReference>
<keyword evidence="5 6" id="KW-0111">Calcium/phospholipid-binding</keyword>
<keyword evidence="3 6" id="KW-0106">Calcium</keyword>
<evidence type="ECO:0000313" key="9">
    <source>
        <dbReference type="WBParaSite" id="PSAMB.scaffold3823size16758.g22655.t1"/>
    </source>
</evidence>
<organism evidence="8 9">
    <name type="scientific">Plectus sambesii</name>
    <dbReference type="NCBI Taxonomy" id="2011161"/>
    <lineage>
        <taxon>Eukaryota</taxon>
        <taxon>Metazoa</taxon>
        <taxon>Ecdysozoa</taxon>
        <taxon>Nematoda</taxon>
        <taxon>Chromadorea</taxon>
        <taxon>Plectida</taxon>
        <taxon>Plectina</taxon>
        <taxon>Plectoidea</taxon>
        <taxon>Plectidae</taxon>
        <taxon>Plectus</taxon>
    </lineage>
</organism>
<dbReference type="InterPro" id="IPR018502">
    <property type="entry name" value="Annexin_repeat"/>
</dbReference>
<dbReference type="PANTHER" id="PTHR10502:SF243">
    <property type="entry name" value="ANNEXIN"/>
    <property type="match status" value="1"/>
</dbReference>
<name>A0A914WD51_9BILA</name>
<evidence type="ECO:0000256" key="7">
    <source>
        <dbReference type="SAM" id="MobiDB-lite"/>
    </source>
</evidence>
<evidence type="ECO:0000256" key="3">
    <source>
        <dbReference type="ARBA" id="ARBA00022837"/>
    </source>
</evidence>
<dbReference type="SMART" id="SM00335">
    <property type="entry name" value="ANX"/>
    <property type="match status" value="2"/>
</dbReference>
<dbReference type="InterPro" id="IPR001464">
    <property type="entry name" value="Annexin"/>
</dbReference>
<dbReference type="InterPro" id="IPR037104">
    <property type="entry name" value="Annexin_sf"/>
</dbReference>
<dbReference type="AlphaFoldDB" id="A0A914WD51"/>
<dbReference type="GO" id="GO:0005544">
    <property type="term" value="F:calcium-dependent phospholipid binding"/>
    <property type="evidence" value="ECO:0007669"/>
    <property type="project" value="UniProtKB-KW"/>
</dbReference>
<evidence type="ECO:0000313" key="8">
    <source>
        <dbReference type="Proteomes" id="UP000887566"/>
    </source>
</evidence>
<dbReference type="GO" id="GO:0012506">
    <property type="term" value="C:vesicle membrane"/>
    <property type="evidence" value="ECO:0007669"/>
    <property type="project" value="TreeGrafter"/>
</dbReference>
<dbReference type="PRINTS" id="PR00196">
    <property type="entry name" value="ANNEXIN"/>
</dbReference>
<evidence type="ECO:0000256" key="2">
    <source>
        <dbReference type="ARBA" id="ARBA00022737"/>
    </source>
</evidence>
<evidence type="ECO:0000256" key="4">
    <source>
        <dbReference type="ARBA" id="ARBA00023216"/>
    </source>
</evidence>
<comment type="similarity">
    <text evidence="1 6">Belongs to the annexin family.</text>
</comment>
<dbReference type="PROSITE" id="PS00223">
    <property type="entry name" value="ANNEXIN_1"/>
    <property type="match status" value="1"/>
</dbReference>
<dbReference type="Gene3D" id="1.10.220.10">
    <property type="entry name" value="Annexin"/>
    <property type="match status" value="3"/>
</dbReference>
<proteinExistence type="inferred from homology"/>
<reference evidence="9" key="1">
    <citation type="submission" date="2022-11" db="UniProtKB">
        <authorList>
            <consortium name="WormBaseParasite"/>
        </authorList>
    </citation>
    <scope>IDENTIFICATION</scope>
</reference>
<keyword evidence="8" id="KW-1185">Reference proteome</keyword>
<keyword evidence="2 6" id="KW-0677">Repeat</keyword>
<dbReference type="InterPro" id="IPR018252">
    <property type="entry name" value="Annexin_repeat_CS"/>
</dbReference>
<feature type="region of interest" description="Disordered" evidence="7">
    <location>
        <begin position="1"/>
        <end position="62"/>
    </location>
</feature>
<evidence type="ECO:0000256" key="6">
    <source>
        <dbReference type="RuleBase" id="RU003540"/>
    </source>
</evidence>
<dbReference type="PANTHER" id="PTHR10502">
    <property type="entry name" value="ANNEXIN"/>
    <property type="match status" value="1"/>
</dbReference>
<feature type="compositionally biased region" description="Basic residues" evidence="7">
    <location>
        <begin position="15"/>
        <end position="27"/>
    </location>
</feature>
<dbReference type="GO" id="GO:0005886">
    <property type="term" value="C:plasma membrane"/>
    <property type="evidence" value="ECO:0007669"/>
    <property type="project" value="TreeGrafter"/>
</dbReference>
<dbReference type="GO" id="GO:0005737">
    <property type="term" value="C:cytoplasm"/>
    <property type="evidence" value="ECO:0007669"/>
    <property type="project" value="TreeGrafter"/>
</dbReference>
<dbReference type="GO" id="GO:0005634">
    <property type="term" value="C:nucleus"/>
    <property type="evidence" value="ECO:0007669"/>
    <property type="project" value="TreeGrafter"/>
</dbReference>
<dbReference type="GO" id="GO:0005509">
    <property type="term" value="F:calcium ion binding"/>
    <property type="evidence" value="ECO:0007669"/>
    <property type="project" value="InterPro"/>
</dbReference>
<comment type="domain">
    <text evidence="6">A pair of annexin repeats may form one binding site for calcium and phospholipid.</text>
</comment>
<accession>A0A914WD51</accession>
<dbReference type="FunFam" id="1.10.220.10:FF:000002">
    <property type="entry name" value="Annexin"/>
    <property type="match status" value="1"/>
</dbReference>
<dbReference type="GO" id="GO:0001786">
    <property type="term" value="F:phosphatidylserine binding"/>
    <property type="evidence" value="ECO:0007669"/>
    <property type="project" value="TreeGrafter"/>
</dbReference>
<keyword evidence="4 6" id="KW-0041">Annexin</keyword>
<protein>
    <recommendedName>
        <fullName evidence="6">Annexin</fullName>
    </recommendedName>
</protein>
<sequence>MSTKRAKSKDDGKAVTKRAGSKPRKSPKPPNDPHPKTAAADTPVPPPPKTATLEGAVSPQPPEIGINFEDLLNDLEDELGGHFLDLTLALLCPSHLYDAHIINKAISGVGTDEHALIEVLCTRSNSELELIKEAYHTEFRRNLEKDISNEVSGDFGRLMRSVVTATRDENKELDSKLAETDAQKLTAGGVGKLGTDEVLFNHIFCLRSWPQLKATFEAYRRKNDIDIELDIRKEFHGEIRDALLTIVKVAKNMQSYFAEKLNEAMKGAGTDDEALIRVIVSRSEVVVNNFTFV</sequence>